<dbReference type="RefSeq" id="WP_074885037.1">
    <property type="nucleotide sequence ID" value="NZ_FOXO01000005.1"/>
</dbReference>
<dbReference type="PANTHER" id="PTHR36566">
    <property type="entry name" value="NICKEL INSERTION PROTEIN-RELATED"/>
    <property type="match status" value="1"/>
</dbReference>
<evidence type="ECO:0000256" key="1">
    <source>
        <dbReference type="ARBA" id="ARBA00022596"/>
    </source>
</evidence>
<dbReference type="GO" id="GO:0051604">
    <property type="term" value="P:protein maturation"/>
    <property type="evidence" value="ECO:0007669"/>
    <property type="project" value="UniProtKB-UniRule"/>
</dbReference>
<dbReference type="EMBL" id="FOXO01000005">
    <property type="protein sequence ID" value="SFP64734.1"/>
    <property type="molecule type" value="Genomic_DNA"/>
</dbReference>
<evidence type="ECO:0000313" key="5">
    <source>
        <dbReference type="Proteomes" id="UP000182624"/>
    </source>
</evidence>
<dbReference type="AlphaFoldDB" id="A0A1I5S1Y7"/>
<sequence>MNTLYIECKMGIAGDMLTAALISLFEEVKEKEKELNSLGIPNVKFVLEDSTKCGVVGKHMKVLVKGQEEHDSEEEQHHDHKNAHSHEHKGHHHNKLYDIEDIIENLNVSKEVKSDVREVFELLAEAESKVHGVPVSEIHFHEVGNFDAIADIAAVCYLMHELDADKIIFSPINVGGGTVKCAHGILPVPAPATALLLEGIPSYESDTIKSELCTPTGAALAKYFAFDFCSQPTMTVKRIGYGMGKKDFSQGNFVRAIYGESSDEFENDIIVELSCNIDDMTPEEIGFATDRLFEAGAVEVYTISADMKKNRPGVLLTCMCRQDDREDILKELFKNTTTIGVRESICSRYILSRKIKTIETPYGNVRVKEAEGYDVKRKKLEYDDIAGIARRTGKSIIEIRKELEVSI</sequence>
<feature type="compositionally biased region" description="Basic and acidic residues" evidence="3">
    <location>
        <begin position="75"/>
        <end position="85"/>
    </location>
</feature>
<name>A0A1I5S1Y7_9FIRM</name>
<evidence type="ECO:0000313" key="4">
    <source>
        <dbReference type="EMBL" id="SFP64734.1"/>
    </source>
</evidence>
<comment type="similarity">
    <text evidence="2">Belongs to the LarC family.</text>
</comment>
<organism evidence="4 5">
    <name type="scientific">Butyrivibrio proteoclasticus</name>
    <dbReference type="NCBI Taxonomy" id="43305"/>
    <lineage>
        <taxon>Bacteria</taxon>
        <taxon>Bacillati</taxon>
        <taxon>Bacillota</taxon>
        <taxon>Clostridia</taxon>
        <taxon>Lachnospirales</taxon>
        <taxon>Lachnospiraceae</taxon>
        <taxon>Butyrivibrio</taxon>
    </lineage>
</organism>
<dbReference type="Proteomes" id="UP000182624">
    <property type="component" value="Unassembled WGS sequence"/>
</dbReference>
<dbReference type="EC" id="4.99.1.12" evidence="2"/>
<accession>A0A1I5S1Y7</accession>
<dbReference type="NCBIfam" id="TIGR00299">
    <property type="entry name" value="nickel pincer cofactor biosynthesis protein LarC"/>
    <property type="match status" value="1"/>
</dbReference>
<evidence type="ECO:0000256" key="2">
    <source>
        <dbReference type="HAMAP-Rule" id="MF_01074"/>
    </source>
</evidence>
<comment type="catalytic activity">
    <reaction evidence="2">
        <text>Ni(II)-pyridinium-3,5-bisthiocarboxylate mononucleotide = pyridinium-3,5-bisthiocarboxylate mononucleotide + Ni(2+)</text>
        <dbReference type="Rhea" id="RHEA:54784"/>
        <dbReference type="ChEBI" id="CHEBI:49786"/>
        <dbReference type="ChEBI" id="CHEBI:137372"/>
        <dbReference type="ChEBI" id="CHEBI:137373"/>
        <dbReference type="EC" id="4.99.1.12"/>
    </reaction>
</comment>
<protein>
    <recommendedName>
        <fullName evidence="2">Pyridinium-3,5-bisthiocarboxylic acid mononucleotide nickel insertion protein</fullName>
        <shortName evidence="2">P2TMN nickel insertion protein</shortName>
        <ecNumber evidence="2">4.99.1.12</ecNumber>
    </recommendedName>
    <alternativeName>
        <fullName evidence="2">Nickel-pincer cofactor biosynthesis protein LarC</fullName>
    </alternativeName>
</protein>
<dbReference type="Gene3D" id="3.30.70.1380">
    <property type="entry name" value="Transcriptional regulatory protein pf0864 domain like"/>
    <property type="match status" value="1"/>
</dbReference>
<gene>
    <name evidence="2" type="primary">larC</name>
    <name evidence="4" type="ORF">SAMN04487928_10582</name>
</gene>
<evidence type="ECO:0000256" key="3">
    <source>
        <dbReference type="SAM" id="MobiDB-lite"/>
    </source>
</evidence>
<dbReference type="GO" id="GO:0016829">
    <property type="term" value="F:lyase activity"/>
    <property type="evidence" value="ECO:0007669"/>
    <property type="project" value="UniProtKB-UniRule"/>
</dbReference>
<dbReference type="HAMAP" id="MF_01074">
    <property type="entry name" value="LarC"/>
    <property type="match status" value="1"/>
</dbReference>
<keyword evidence="1 2" id="KW-0533">Nickel</keyword>
<reference evidence="5" key="1">
    <citation type="submission" date="2016-10" db="EMBL/GenBank/DDBJ databases">
        <authorList>
            <person name="Varghese N."/>
            <person name="Submissions S."/>
        </authorList>
    </citation>
    <scope>NUCLEOTIDE SEQUENCE [LARGE SCALE GENOMIC DNA]</scope>
    <source>
        <strain evidence="5">P18</strain>
    </source>
</reference>
<dbReference type="Pfam" id="PF01969">
    <property type="entry name" value="Ni_insertion"/>
    <property type="match status" value="1"/>
</dbReference>
<dbReference type="GO" id="GO:0016151">
    <property type="term" value="F:nickel cation binding"/>
    <property type="evidence" value="ECO:0007669"/>
    <property type="project" value="UniProtKB-UniRule"/>
</dbReference>
<dbReference type="InterPro" id="IPR002822">
    <property type="entry name" value="Ni_insertion"/>
</dbReference>
<keyword evidence="5" id="KW-1185">Reference proteome</keyword>
<dbReference type="OrthoDB" id="9765625at2"/>
<comment type="function">
    <text evidence="2">Involved in the biosynthesis of a nickel-pincer cofactor ((SCS)Ni(II) pincer complex). Binds Ni(2+), and functions in nickel delivery to pyridinium-3,5-bisthiocarboxylic acid mononucleotide (P2TMN), to form the mature cofactor. Is thus probably required for the activation of nickel-pincer cofactor-dependent enzymes.</text>
</comment>
<proteinExistence type="inferred from homology"/>
<dbReference type="PANTHER" id="PTHR36566:SF1">
    <property type="entry name" value="PYRIDINIUM-3,5-BISTHIOCARBOXYLIC ACID MONONUCLEOTIDE NICKEL INSERTION PROTEIN"/>
    <property type="match status" value="1"/>
</dbReference>
<feature type="region of interest" description="Disordered" evidence="3">
    <location>
        <begin position="66"/>
        <end position="91"/>
    </location>
</feature>
<keyword evidence="2" id="KW-0456">Lyase</keyword>